<organism evidence="3 4">
    <name type="scientific">Streptomyces bambusae</name>
    <dbReference type="NCBI Taxonomy" id="1550616"/>
    <lineage>
        <taxon>Bacteria</taxon>
        <taxon>Bacillati</taxon>
        <taxon>Actinomycetota</taxon>
        <taxon>Actinomycetes</taxon>
        <taxon>Kitasatosporales</taxon>
        <taxon>Streptomycetaceae</taxon>
        <taxon>Streptomyces</taxon>
    </lineage>
</organism>
<dbReference type="Pfam" id="PF19877">
    <property type="entry name" value="DUF6350"/>
    <property type="match status" value="1"/>
</dbReference>
<feature type="transmembrane region" description="Helical" evidence="2">
    <location>
        <begin position="90"/>
        <end position="110"/>
    </location>
</feature>
<keyword evidence="4" id="KW-1185">Reference proteome</keyword>
<feature type="compositionally biased region" description="Polar residues" evidence="1">
    <location>
        <begin position="1"/>
        <end position="12"/>
    </location>
</feature>
<evidence type="ECO:0008006" key="5">
    <source>
        <dbReference type="Google" id="ProtNLM"/>
    </source>
</evidence>
<name>A0ABS6ZIW5_9ACTN</name>
<feature type="transmembrane region" description="Helical" evidence="2">
    <location>
        <begin position="30"/>
        <end position="53"/>
    </location>
</feature>
<evidence type="ECO:0000256" key="1">
    <source>
        <dbReference type="SAM" id="MobiDB-lite"/>
    </source>
</evidence>
<feature type="region of interest" description="Disordered" evidence="1">
    <location>
        <begin position="1"/>
        <end position="22"/>
    </location>
</feature>
<feature type="non-terminal residue" evidence="3">
    <location>
        <position position="182"/>
    </location>
</feature>
<feature type="transmembrane region" description="Helical" evidence="2">
    <location>
        <begin position="122"/>
        <end position="147"/>
    </location>
</feature>
<keyword evidence="2" id="KW-0812">Transmembrane</keyword>
<accession>A0ABS6ZIW5</accession>
<keyword evidence="2" id="KW-1133">Transmembrane helix</keyword>
<comment type="caution">
    <text evidence="3">The sequence shown here is derived from an EMBL/GenBank/DDBJ whole genome shotgun (WGS) entry which is preliminary data.</text>
</comment>
<reference evidence="3 4" key="1">
    <citation type="submission" date="2019-12" db="EMBL/GenBank/DDBJ databases">
        <title>Genome sequence of Streptomyces bambusae.</title>
        <authorList>
            <person name="Bansal K."/>
            <person name="Choksket S."/>
            <person name="Korpole S."/>
            <person name="Patil P.B."/>
        </authorList>
    </citation>
    <scope>NUCLEOTIDE SEQUENCE [LARGE SCALE GENOMIC DNA]</scope>
    <source>
        <strain evidence="3 4">SK60</strain>
    </source>
</reference>
<feature type="transmembrane region" description="Helical" evidence="2">
    <location>
        <begin position="159"/>
        <end position="178"/>
    </location>
</feature>
<gene>
    <name evidence="3" type="ORF">GPJ59_36290</name>
</gene>
<evidence type="ECO:0000313" key="3">
    <source>
        <dbReference type="EMBL" id="MBW5487128.1"/>
    </source>
</evidence>
<sequence>MTQVTERGTSLSAVPGSGGRRRSPAAATCVLSGALAAGLGLGFLAVLVMALWISSPYPDSGPGGALHIAAGLWLLAHGTELIRYDTLSGVPAPVGVTPLLLVGLPVLLMRRAARLATDGDETLSAGAVCSAVLCGYLAVGAGATVYAAGGPLPADPLSAAWHVPLVAFVAAAGGVWAGEAGS</sequence>
<keyword evidence="2" id="KW-0472">Membrane</keyword>
<dbReference type="InterPro" id="IPR045931">
    <property type="entry name" value="DUF6350"/>
</dbReference>
<evidence type="ECO:0000256" key="2">
    <source>
        <dbReference type="SAM" id="Phobius"/>
    </source>
</evidence>
<proteinExistence type="predicted"/>
<dbReference type="Proteomes" id="UP000812013">
    <property type="component" value="Unassembled WGS sequence"/>
</dbReference>
<dbReference type="EMBL" id="WTFF01000650">
    <property type="protein sequence ID" value="MBW5487128.1"/>
    <property type="molecule type" value="Genomic_DNA"/>
</dbReference>
<dbReference type="RefSeq" id="WP_308120702.1">
    <property type="nucleotide sequence ID" value="NZ_WTFF01000650.1"/>
</dbReference>
<protein>
    <recommendedName>
        <fullName evidence="5">Integral membrane protein</fullName>
    </recommendedName>
</protein>
<evidence type="ECO:0000313" key="4">
    <source>
        <dbReference type="Proteomes" id="UP000812013"/>
    </source>
</evidence>